<dbReference type="GO" id="GO:0015074">
    <property type="term" value="P:DNA integration"/>
    <property type="evidence" value="ECO:0007669"/>
    <property type="project" value="InterPro"/>
</dbReference>
<reference evidence="2 3" key="1">
    <citation type="submission" date="2014-03" db="EMBL/GenBank/DDBJ databases">
        <title>Draft genome of the hookworm Oesophagostomum dentatum.</title>
        <authorList>
            <person name="Mitreva M."/>
        </authorList>
    </citation>
    <scope>NUCLEOTIDE SEQUENCE [LARGE SCALE GENOMIC DNA]</scope>
    <source>
        <strain evidence="2 3">OD-Hann</strain>
    </source>
</reference>
<dbReference type="OrthoDB" id="5871302at2759"/>
<feature type="domain" description="Integrase catalytic" evidence="1">
    <location>
        <begin position="292"/>
        <end position="406"/>
    </location>
</feature>
<feature type="non-terminal residue" evidence="2">
    <location>
        <position position="434"/>
    </location>
</feature>
<dbReference type="Proteomes" id="UP000053660">
    <property type="component" value="Unassembled WGS sequence"/>
</dbReference>
<dbReference type="InterPro" id="IPR041588">
    <property type="entry name" value="Integrase_H2C2"/>
</dbReference>
<evidence type="ECO:0000313" key="2">
    <source>
        <dbReference type="EMBL" id="KHJ85959.1"/>
    </source>
</evidence>
<dbReference type="InterPro" id="IPR021109">
    <property type="entry name" value="Peptidase_aspartic_dom_sf"/>
</dbReference>
<keyword evidence="3" id="KW-1185">Reference proteome</keyword>
<dbReference type="GO" id="GO:0003676">
    <property type="term" value="F:nucleic acid binding"/>
    <property type="evidence" value="ECO:0007669"/>
    <property type="project" value="InterPro"/>
</dbReference>
<protein>
    <recommendedName>
        <fullName evidence="1">Integrase catalytic domain-containing protein</fullName>
    </recommendedName>
</protein>
<dbReference type="EMBL" id="KN562011">
    <property type="protein sequence ID" value="KHJ85959.1"/>
    <property type="molecule type" value="Genomic_DNA"/>
</dbReference>
<accession>A0A0B1SLZ0</accession>
<dbReference type="InterPro" id="IPR001584">
    <property type="entry name" value="Integrase_cat-core"/>
</dbReference>
<dbReference type="Gene3D" id="3.30.420.10">
    <property type="entry name" value="Ribonuclease H-like superfamily/Ribonuclease H"/>
    <property type="match status" value="1"/>
</dbReference>
<dbReference type="AlphaFoldDB" id="A0A0B1SLZ0"/>
<evidence type="ECO:0000259" key="1">
    <source>
        <dbReference type="PROSITE" id="PS50994"/>
    </source>
</evidence>
<sequence length="434" mass="49215">MIVRGYIQHAITKELEPVFMLLDSGAQMSFITDKTAERLCLNVINRRPLTLVGFGGHRSTQESGYIDVELFNKFGHPVRVRLYTRDRAAARRSVRHLYPEDRIALQSANIDPDTLCINQDVDPEILLGIDYFWNVVDSKPMTVLPSGLILSNTHFGHASSAFHPAACEHPKFISAEEITAAEYLLIKEHYREGELELKSLDLDAINAHRTAEGLIRCPNRLNNTDSPSLSAAPILLLAHHPLTAMIVMHHHVVNIHCGVHATIAQLRRTFYIPSIRRTVAQILKSCIACKRDNATTFCSARDTLENVIYAPSSVEQLFNFCANRRIAWKFITPLSPWKGGFYERMVGLFKSAYRKAVRRDLLPLQQIQTLVTEIEAVLNSRPITSYRDVNNAPYILKPIDFISPEVQLQLPPLDYSAPNVSNHRLGDWYRETIK</sequence>
<dbReference type="InterPro" id="IPR036397">
    <property type="entry name" value="RNaseH_sf"/>
</dbReference>
<dbReference type="Pfam" id="PF05585">
    <property type="entry name" value="DUF1758"/>
    <property type="match status" value="1"/>
</dbReference>
<name>A0A0B1SLZ0_OESDE</name>
<dbReference type="CDD" id="cd00303">
    <property type="entry name" value="retropepsin_like"/>
    <property type="match status" value="1"/>
</dbReference>
<dbReference type="PANTHER" id="PTHR47331">
    <property type="entry name" value="PHD-TYPE DOMAIN-CONTAINING PROTEIN"/>
    <property type="match status" value="1"/>
</dbReference>
<proteinExistence type="predicted"/>
<dbReference type="InterPro" id="IPR012337">
    <property type="entry name" value="RNaseH-like_sf"/>
</dbReference>
<dbReference type="Pfam" id="PF17921">
    <property type="entry name" value="Integrase_H2C2"/>
    <property type="match status" value="1"/>
</dbReference>
<dbReference type="SUPFAM" id="SSF50630">
    <property type="entry name" value="Acid proteases"/>
    <property type="match status" value="1"/>
</dbReference>
<dbReference type="InterPro" id="IPR008737">
    <property type="entry name" value="DUF1758"/>
</dbReference>
<gene>
    <name evidence="2" type="ORF">OESDEN_14304</name>
</gene>
<dbReference type="SUPFAM" id="SSF53098">
    <property type="entry name" value="Ribonuclease H-like"/>
    <property type="match status" value="1"/>
</dbReference>
<dbReference type="PROSITE" id="PS50994">
    <property type="entry name" value="INTEGRASE"/>
    <property type="match status" value="1"/>
</dbReference>
<evidence type="ECO:0000313" key="3">
    <source>
        <dbReference type="Proteomes" id="UP000053660"/>
    </source>
</evidence>
<organism evidence="2 3">
    <name type="scientific">Oesophagostomum dentatum</name>
    <name type="common">Nodular worm</name>
    <dbReference type="NCBI Taxonomy" id="61180"/>
    <lineage>
        <taxon>Eukaryota</taxon>
        <taxon>Metazoa</taxon>
        <taxon>Ecdysozoa</taxon>
        <taxon>Nematoda</taxon>
        <taxon>Chromadorea</taxon>
        <taxon>Rhabditida</taxon>
        <taxon>Rhabditina</taxon>
        <taxon>Rhabditomorpha</taxon>
        <taxon>Strongyloidea</taxon>
        <taxon>Strongylidae</taxon>
        <taxon>Oesophagostomum</taxon>
    </lineage>
</organism>
<dbReference type="Gene3D" id="2.40.70.10">
    <property type="entry name" value="Acid Proteases"/>
    <property type="match status" value="1"/>
</dbReference>